<dbReference type="EMBL" id="MT813046">
    <property type="protein sequence ID" value="QSM62363.1"/>
    <property type="molecule type" value="Genomic_DNA"/>
</dbReference>
<sequence length="84" mass="8886">MSRLVVVTLLEDGGEEHVHLPVGDLGTGGGYTTLCGLDGGLSDTAMETKPAPRGAKVNCPNCWAIFNTCRSFRATDFDSAVKQE</sequence>
<organism evidence="1">
    <name type="scientific">Providencia stuartii</name>
    <dbReference type="NCBI Taxonomy" id="588"/>
    <lineage>
        <taxon>Bacteria</taxon>
        <taxon>Pseudomonadati</taxon>
        <taxon>Pseudomonadota</taxon>
        <taxon>Gammaproteobacteria</taxon>
        <taxon>Enterobacterales</taxon>
        <taxon>Morganellaceae</taxon>
        <taxon>Providencia</taxon>
    </lineage>
</organism>
<dbReference type="AlphaFoldDB" id="A0A899NHU9"/>
<reference evidence="1" key="1">
    <citation type="submission" date="2020-07" db="EMBL/GenBank/DDBJ databases">
        <title>Persistence and transmission of plasmid-borne blaNDM genes carried by diverse species of Enterobacterium in a Chinese goose farm.</title>
        <authorList>
            <person name="Fang L.-X."/>
            <person name="Cen D.-J."/>
        </authorList>
    </citation>
    <scope>NUCLEOTIDE SEQUENCE</scope>
    <source>
        <strain evidence="1">M2</strain>
        <plasmid evidence="1">pM2-1</plasmid>
    </source>
</reference>
<proteinExistence type="predicted"/>
<gene>
    <name evidence="1" type="ORF">EKPLLCFL_00128</name>
</gene>
<accession>A0A899NHU9</accession>
<evidence type="ECO:0000313" key="1">
    <source>
        <dbReference type="EMBL" id="QSM62363.1"/>
    </source>
</evidence>
<name>A0A899NHU9_PROST</name>
<dbReference type="RefSeq" id="WP_042847130.1">
    <property type="nucleotide sequence ID" value="NZ_CP095444.1"/>
</dbReference>
<protein>
    <submittedName>
        <fullName evidence="1">Uncharacterized protein</fullName>
    </submittedName>
</protein>
<keyword evidence="1" id="KW-0614">Plasmid</keyword>
<geneLocation type="plasmid" evidence="1">
    <name>pM2-1</name>
</geneLocation>